<organism evidence="1 2">
    <name type="scientific">Candidatus Yanofskybacteria bacterium RIFCSPHIGHO2_01_FULL_44_17</name>
    <dbReference type="NCBI Taxonomy" id="1802668"/>
    <lineage>
        <taxon>Bacteria</taxon>
        <taxon>Candidatus Yanofskyibacteriota</taxon>
    </lineage>
</organism>
<protein>
    <submittedName>
        <fullName evidence="1">Uncharacterized protein</fullName>
    </submittedName>
</protein>
<accession>A0A1F8EZU8</accession>
<sequence length="102" mass="11655">MAAIVKLVENLTREFDAGDERLLASYEESLAIVPLEHRRAFQMFFLSFRMSDDFERRLERSPELQLAIKRVCGTLLQNVSSMIPALSELVDDGHKKSTNVVN</sequence>
<gene>
    <name evidence="1" type="ORF">A2831_03355</name>
</gene>
<comment type="caution">
    <text evidence="1">The sequence shown here is derived from an EMBL/GenBank/DDBJ whole genome shotgun (WGS) entry which is preliminary data.</text>
</comment>
<evidence type="ECO:0000313" key="1">
    <source>
        <dbReference type="EMBL" id="OGN05556.1"/>
    </source>
</evidence>
<dbReference type="STRING" id="1802668.A2831_03355"/>
<name>A0A1F8EZU8_9BACT</name>
<dbReference type="EMBL" id="MGJI01000007">
    <property type="protein sequence ID" value="OGN05556.1"/>
    <property type="molecule type" value="Genomic_DNA"/>
</dbReference>
<dbReference type="AlphaFoldDB" id="A0A1F8EZU8"/>
<evidence type="ECO:0000313" key="2">
    <source>
        <dbReference type="Proteomes" id="UP000177507"/>
    </source>
</evidence>
<proteinExistence type="predicted"/>
<dbReference type="Proteomes" id="UP000177507">
    <property type="component" value="Unassembled WGS sequence"/>
</dbReference>
<reference evidence="1 2" key="1">
    <citation type="journal article" date="2016" name="Nat. Commun.">
        <title>Thousands of microbial genomes shed light on interconnected biogeochemical processes in an aquifer system.</title>
        <authorList>
            <person name="Anantharaman K."/>
            <person name="Brown C.T."/>
            <person name="Hug L.A."/>
            <person name="Sharon I."/>
            <person name="Castelle C.J."/>
            <person name="Probst A.J."/>
            <person name="Thomas B.C."/>
            <person name="Singh A."/>
            <person name="Wilkins M.J."/>
            <person name="Karaoz U."/>
            <person name="Brodie E.L."/>
            <person name="Williams K.H."/>
            <person name="Hubbard S.S."/>
            <person name="Banfield J.F."/>
        </authorList>
    </citation>
    <scope>NUCLEOTIDE SEQUENCE [LARGE SCALE GENOMIC DNA]</scope>
</reference>